<keyword evidence="2" id="KW-1185">Reference proteome</keyword>
<evidence type="ECO:0000256" key="1">
    <source>
        <dbReference type="SAM" id="MobiDB-lite"/>
    </source>
</evidence>
<name>A0A0M3I089_ASCLU</name>
<accession>A0A0M3I089</accession>
<proteinExistence type="predicted"/>
<dbReference type="Proteomes" id="UP000036681">
    <property type="component" value="Unplaced"/>
</dbReference>
<feature type="compositionally biased region" description="Basic and acidic residues" evidence="1">
    <location>
        <begin position="48"/>
        <end position="63"/>
    </location>
</feature>
<dbReference type="WBParaSite" id="ALUE_0000950201-mRNA-1">
    <property type="protein sequence ID" value="ALUE_0000950201-mRNA-1"/>
    <property type="gene ID" value="ALUE_0000950201"/>
</dbReference>
<feature type="compositionally biased region" description="Polar residues" evidence="1">
    <location>
        <begin position="14"/>
        <end position="33"/>
    </location>
</feature>
<reference evidence="3" key="1">
    <citation type="submission" date="2017-02" db="UniProtKB">
        <authorList>
            <consortium name="WormBaseParasite"/>
        </authorList>
    </citation>
    <scope>IDENTIFICATION</scope>
</reference>
<dbReference type="AlphaFoldDB" id="A0A0M3I089"/>
<protein>
    <submittedName>
        <fullName evidence="3">Uncharacterized protein</fullName>
    </submittedName>
</protein>
<evidence type="ECO:0000313" key="3">
    <source>
        <dbReference type="WBParaSite" id="ALUE_0000950201-mRNA-1"/>
    </source>
</evidence>
<feature type="region of interest" description="Disordered" evidence="1">
    <location>
        <begin position="1"/>
        <end position="66"/>
    </location>
</feature>
<organism evidence="2 3">
    <name type="scientific">Ascaris lumbricoides</name>
    <name type="common">Giant roundworm</name>
    <dbReference type="NCBI Taxonomy" id="6252"/>
    <lineage>
        <taxon>Eukaryota</taxon>
        <taxon>Metazoa</taxon>
        <taxon>Ecdysozoa</taxon>
        <taxon>Nematoda</taxon>
        <taxon>Chromadorea</taxon>
        <taxon>Rhabditida</taxon>
        <taxon>Spirurina</taxon>
        <taxon>Ascaridomorpha</taxon>
        <taxon>Ascaridoidea</taxon>
        <taxon>Ascarididae</taxon>
        <taxon>Ascaris</taxon>
    </lineage>
</organism>
<evidence type="ECO:0000313" key="2">
    <source>
        <dbReference type="Proteomes" id="UP000036681"/>
    </source>
</evidence>
<sequence length="90" mass="9995">MHTQCTVFHVDANGNRSSSNESRFGALSKQTSRGPALIRPPRRSSSFLHDESSPPHVRDRAGSRDSQCSIQFTRYATCKTNLTVTLVMVD</sequence>